<feature type="chain" id="PRO_5046149278" evidence="6">
    <location>
        <begin position="21"/>
        <end position="130"/>
    </location>
</feature>
<comment type="caution">
    <text evidence="7">The sequence shown here is derived from an EMBL/GenBank/DDBJ whole genome shotgun (WGS) entry which is preliminary data.</text>
</comment>
<comment type="subcellular location">
    <subcellularLocation>
        <location evidence="1">Membrane</location>
    </subcellularLocation>
</comment>
<keyword evidence="2 5" id="KW-0812">Transmembrane</keyword>
<feature type="transmembrane region" description="Helical" evidence="5">
    <location>
        <begin position="109"/>
        <end position="127"/>
    </location>
</feature>
<proteinExistence type="predicted"/>
<evidence type="ECO:0000256" key="6">
    <source>
        <dbReference type="SAM" id="SignalP"/>
    </source>
</evidence>
<evidence type="ECO:0000313" key="8">
    <source>
        <dbReference type="Proteomes" id="UP000663992"/>
    </source>
</evidence>
<feature type="transmembrane region" description="Helical" evidence="5">
    <location>
        <begin position="81"/>
        <end position="102"/>
    </location>
</feature>
<dbReference type="EMBL" id="JAFKCS010000001">
    <property type="protein sequence ID" value="MBN7818295.1"/>
    <property type="molecule type" value="Genomic_DNA"/>
</dbReference>
<dbReference type="InterPro" id="IPR023352">
    <property type="entry name" value="MAPEG-like_dom_sf"/>
</dbReference>
<dbReference type="InterPro" id="IPR001129">
    <property type="entry name" value="Membr-assoc_MAPEG"/>
</dbReference>
<dbReference type="Proteomes" id="UP000663992">
    <property type="component" value="Unassembled WGS sequence"/>
</dbReference>
<dbReference type="Gene3D" id="1.20.120.550">
    <property type="entry name" value="Membrane associated eicosanoid/glutathione metabolism-like domain"/>
    <property type="match status" value="1"/>
</dbReference>
<keyword evidence="8" id="KW-1185">Reference proteome</keyword>
<keyword evidence="4 5" id="KW-0472">Membrane</keyword>
<feature type="signal peptide" evidence="6">
    <location>
        <begin position="1"/>
        <end position="20"/>
    </location>
</feature>
<accession>A0ABS3CNL5</accession>
<reference evidence="7 8" key="1">
    <citation type="submission" date="2021-03" db="EMBL/GenBank/DDBJ databases">
        <title>novel species isolated from a fishpond in China.</title>
        <authorList>
            <person name="Lu H."/>
            <person name="Cai Z."/>
        </authorList>
    </citation>
    <scope>NUCLEOTIDE SEQUENCE [LARGE SCALE GENOMIC DNA]</scope>
    <source>
        <strain evidence="7 8">Y57</strain>
    </source>
</reference>
<evidence type="ECO:0000256" key="3">
    <source>
        <dbReference type="ARBA" id="ARBA00022989"/>
    </source>
</evidence>
<evidence type="ECO:0000313" key="7">
    <source>
        <dbReference type="EMBL" id="MBN7818295.1"/>
    </source>
</evidence>
<organism evidence="7 8">
    <name type="scientific">Bowmanella yangjiangensis</name>
    <dbReference type="NCBI Taxonomy" id="2811230"/>
    <lineage>
        <taxon>Bacteria</taxon>
        <taxon>Pseudomonadati</taxon>
        <taxon>Pseudomonadota</taxon>
        <taxon>Gammaproteobacteria</taxon>
        <taxon>Alteromonadales</taxon>
        <taxon>Alteromonadaceae</taxon>
        <taxon>Bowmanella</taxon>
    </lineage>
</organism>
<dbReference type="Pfam" id="PF01124">
    <property type="entry name" value="MAPEG"/>
    <property type="match status" value="1"/>
</dbReference>
<dbReference type="RefSeq" id="WP_206592132.1">
    <property type="nucleotide sequence ID" value="NZ_JAFKCS010000001.1"/>
</dbReference>
<evidence type="ECO:0000256" key="1">
    <source>
        <dbReference type="ARBA" id="ARBA00004370"/>
    </source>
</evidence>
<protein>
    <submittedName>
        <fullName evidence="7">MAPEG family protein</fullName>
    </submittedName>
</protein>
<sequence>MYTVLLCLLIASLLPLLAKAPLAIAQAKAGGYDNRHPRNQQSALTGFGARAKAAHENAFEALIMFTPGALAVLITGQADSYAQYLAMTFIAARLCYNLFYLLDWHLARSSVWTVGVGCSVALTWHALQAV</sequence>
<evidence type="ECO:0000256" key="4">
    <source>
        <dbReference type="ARBA" id="ARBA00023136"/>
    </source>
</evidence>
<keyword evidence="3 5" id="KW-1133">Transmembrane helix</keyword>
<name>A0ABS3CNL5_9ALTE</name>
<dbReference type="PANTHER" id="PTHR35371">
    <property type="entry name" value="INNER MEMBRANE PROTEIN"/>
    <property type="match status" value="1"/>
</dbReference>
<dbReference type="SUPFAM" id="SSF161084">
    <property type="entry name" value="MAPEG domain-like"/>
    <property type="match status" value="1"/>
</dbReference>
<evidence type="ECO:0000256" key="2">
    <source>
        <dbReference type="ARBA" id="ARBA00022692"/>
    </source>
</evidence>
<dbReference type="PANTHER" id="PTHR35371:SF1">
    <property type="entry name" value="BLR7753 PROTEIN"/>
    <property type="match status" value="1"/>
</dbReference>
<keyword evidence="6" id="KW-0732">Signal</keyword>
<gene>
    <name evidence="7" type="ORF">J0A65_00390</name>
</gene>
<evidence type="ECO:0000256" key="5">
    <source>
        <dbReference type="SAM" id="Phobius"/>
    </source>
</evidence>